<evidence type="ECO:0000256" key="1">
    <source>
        <dbReference type="SAM" id="MobiDB-lite"/>
    </source>
</evidence>
<feature type="region of interest" description="Disordered" evidence="1">
    <location>
        <begin position="180"/>
        <end position="227"/>
    </location>
</feature>
<feature type="compositionally biased region" description="Polar residues" evidence="1">
    <location>
        <begin position="207"/>
        <end position="227"/>
    </location>
</feature>
<dbReference type="EMBL" id="JAWJWF010000002">
    <property type="protein sequence ID" value="KAK6637972.1"/>
    <property type="molecule type" value="Genomic_DNA"/>
</dbReference>
<keyword evidence="4" id="KW-1185">Reference proteome</keyword>
<dbReference type="SUPFAM" id="SSF47473">
    <property type="entry name" value="EF-hand"/>
    <property type="match status" value="1"/>
</dbReference>
<proteinExistence type="predicted"/>
<evidence type="ECO:0000313" key="3">
    <source>
        <dbReference type="EMBL" id="KAK6637972.1"/>
    </source>
</evidence>
<dbReference type="InterPro" id="IPR039656">
    <property type="entry name" value="SYNRG"/>
</dbReference>
<dbReference type="InterPro" id="IPR000261">
    <property type="entry name" value="EH_dom"/>
</dbReference>
<dbReference type="Gene3D" id="1.10.238.10">
    <property type="entry name" value="EF-hand"/>
    <property type="match status" value="1"/>
</dbReference>
<accession>A0ABR1BC66</accession>
<dbReference type="InterPro" id="IPR011992">
    <property type="entry name" value="EF-hand-dom_pair"/>
</dbReference>
<sequence>MTMDLQKDYQRQKERLKAMGSTTDKVKPISADLMIDNLLKETTQMSQLRRMDPVKTELPKWLQCESATVPPEYKYFWSLVLSNTEFADTQKVSQLLLTSGLHIDVLGYIWNIANKAVPGQLTKQEFYIVLALVNLAQSGATFNNLSVLKLIPTPVIPALQINVLKKEHLLFTSTTISTCQPQTYSTSSNSHMLTPSHSYLPSEGHKQSISNLPSDNPQPTKKSCSTPNYNIFGDDMNSFVKPELRKADLDVLEVKSISSSDSPKGLTSDSHSSSNFPYLGSSPTTELEDDFSDFQSVTVESSDTQERPDQLELNDEFSEFQSASTKAMENLDPFETVVISSQKRDIPKIPLPKNMIGKFTNLNSSFLKISPESERKLKVLSHNESLASLPESKISSTNKVSTSLSVLGCHGIGSRLANHSLNVKSSRPKLHKHHRSKSNSIRSPVETNEEEIIFGVNTKNLVESVIPKCCPKKTTFLLKETKVVDDGNDGADQSGGNQSDTGTLGSGENTTRVIEIPMLGTFNETVLPTQVKSQPGIDLISVEEDKYSALRDLCVEEKPAEVSAQQDTGCDDFGDFLSAEISPPRKESPTVLLQEVPKENTPNSLMESEDDDKWGAWNFNSDTNNQDSTKINELPLYNNSVNVRTINEQVGNSFTTGISNVTEPFELLSLEEPFTSTSQPSVFGIPETDSSVLNSNSEPSNLDSLGTVPTCNFYPNSDLFQNTPSPLITYSSENDQWNLFDVPGKQEDECNLNRRDSLPSLDLKTSTGEDVYQDMIQKKCLESCQIIIQEAVEIFDGIQEKSVLQEVLTSPKTKNYLNCLTIAYQITRRINQNCAAESYSGQEELNRLWAKLEKLCLDNNIQMESDVDSSAEGRYHCKICLGYLDEDCVQHGGQIYHPSCANLWVNCIDATLPCSS</sequence>
<reference evidence="3 4" key="1">
    <citation type="submission" date="2023-09" db="EMBL/GenBank/DDBJ databases">
        <title>Genomes of two closely related lineages of the louse Polyplax serrata with different host specificities.</title>
        <authorList>
            <person name="Martinu J."/>
            <person name="Tarabai H."/>
            <person name="Stefka J."/>
            <person name="Hypsa V."/>
        </authorList>
    </citation>
    <scope>NUCLEOTIDE SEQUENCE [LARGE SCALE GENOMIC DNA]</scope>
    <source>
        <strain evidence="3">98ZLc_SE</strain>
    </source>
</reference>
<name>A0ABR1BC66_POLSC</name>
<feature type="compositionally biased region" description="Polar residues" evidence="1">
    <location>
        <begin position="494"/>
        <end position="509"/>
    </location>
</feature>
<comment type="caution">
    <text evidence="3">The sequence shown here is derived from an EMBL/GenBank/DDBJ whole genome shotgun (WGS) entry which is preliminary data.</text>
</comment>
<feature type="domain" description="EH" evidence="2">
    <location>
        <begin position="74"/>
        <end position="162"/>
    </location>
</feature>
<dbReference type="Pfam" id="PF25999">
    <property type="entry name" value="SYNRG_C"/>
    <property type="match status" value="1"/>
</dbReference>
<dbReference type="Proteomes" id="UP001359485">
    <property type="component" value="Unassembled WGS sequence"/>
</dbReference>
<feature type="compositionally biased region" description="Polar residues" evidence="1">
    <location>
        <begin position="256"/>
        <end position="285"/>
    </location>
</feature>
<feature type="compositionally biased region" description="Basic residues" evidence="1">
    <location>
        <begin position="426"/>
        <end position="437"/>
    </location>
</feature>
<feature type="region of interest" description="Disordered" evidence="1">
    <location>
        <begin position="256"/>
        <end position="287"/>
    </location>
</feature>
<gene>
    <name evidence="3" type="ORF">RUM44_008396</name>
</gene>
<dbReference type="PANTHER" id="PTHR15463:SF2">
    <property type="entry name" value="SYNERGIN GAMMA"/>
    <property type="match status" value="1"/>
</dbReference>
<feature type="region of interest" description="Disordered" evidence="1">
    <location>
        <begin position="425"/>
        <end position="444"/>
    </location>
</feature>
<dbReference type="SMART" id="SM00027">
    <property type="entry name" value="EH"/>
    <property type="match status" value="1"/>
</dbReference>
<evidence type="ECO:0000259" key="2">
    <source>
        <dbReference type="PROSITE" id="PS50031"/>
    </source>
</evidence>
<feature type="region of interest" description="Disordered" evidence="1">
    <location>
        <begin position="486"/>
        <end position="509"/>
    </location>
</feature>
<feature type="compositionally biased region" description="Polar residues" evidence="1">
    <location>
        <begin position="180"/>
        <end position="199"/>
    </location>
</feature>
<dbReference type="PANTHER" id="PTHR15463">
    <property type="entry name" value="AP1 GAMMA SUBUNIT BINDING PROTEIN 1"/>
    <property type="match status" value="1"/>
</dbReference>
<protein>
    <recommendedName>
        <fullName evidence="2">EH domain-containing protein</fullName>
    </recommendedName>
</protein>
<evidence type="ECO:0000313" key="4">
    <source>
        <dbReference type="Proteomes" id="UP001359485"/>
    </source>
</evidence>
<organism evidence="3 4">
    <name type="scientific">Polyplax serrata</name>
    <name type="common">Common mouse louse</name>
    <dbReference type="NCBI Taxonomy" id="468196"/>
    <lineage>
        <taxon>Eukaryota</taxon>
        <taxon>Metazoa</taxon>
        <taxon>Ecdysozoa</taxon>
        <taxon>Arthropoda</taxon>
        <taxon>Hexapoda</taxon>
        <taxon>Insecta</taxon>
        <taxon>Pterygota</taxon>
        <taxon>Neoptera</taxon>
        <taxon>Paraneoptera</taxon>
        <taxon>Psocodea</taxon>
        <taxon>Troctomorpha</taxon>
        <taxon>Phthiraptera</taxon>
        <taxon>Anoplura</taxon>
        <taxon>Polyplacidae</taxon>
        <taxon>Polyplax</taxon>
    </lineage>
</organism>
<dbReference type="PROSITE" id="PS50031">
    <property type="entry name" value="EH"/>
    <property type="match status" value="1"/>
</dbReference>
<dbReference type="InterPro" id="IPR059024">
    <property type="entry name" value="SYNRG_C"/>
</dbReference>
<dbReference type="Pfam" id="PF12763">
    <property type="entry name" value="EH"/>
    <property type="match status" value="1"/>
</dbReference>